<dbReference type="Proteomes" id="UP000239757">
    <property type="component" value="Unassembled WGS sequence"/>
</dbReference>
<protein>
    <submittedName>
        <fullName evidence="1">Uncharacterized protein</fullName>
    </submittedName>
</protein>
<gene>
    <name evidence="1" type="ORF">GOBAR_AA04800</name>
</gene>
<name>A0A2P5YJN4_GOSBA</name>
<dbReference type="AlphaFoldDB" id="A0A2P5YJN4"/>
<evidence type="ECO:0000313" key="2">
    <source>
        <dbReference type="Proteomes" id="UP000239757"/>
    </source>
</evidence>
<accession>A0A2P5YJN4</accession>
<dbReference type="EMBL" id="KZ663105">
    <property type="protein sequence ID" value="PPS15784.1"/>
    <property type="molecule type" value="Genomic_DNA"/>
</dbReference>
<dbReference type="OrthoDB" id="978256at2759"/>
<sequence length="99" mass="10773">MVVGNEEPGDSFSAGSFLPMAGGRSQITNKVASKGGWKLNKTFKGPGNRFKLSEKPHVSLTDSMKKAAILITSEIEEYSAKNLSRRPDEIEDNSSSVRQ</sequence>
<reference evidence="1 2" key="1">
    <citation type="submission" date="2015-01" db="EMBL/GenBank/DDBJ databases">
        <title>Genome of allotetraploid Gossypium barbadense reveals genomic plasticity and fiber elongation in cotton evolution.</title>
        <authorList>
            <person name="Chen X."/>
            <person name="Liu X."/>
            <person name="Zhao B."/>
            <person name="Zheng H."/>
            <person name="Hu Y."/>
            <person name="Lu G."/>
            <person name="Yang C."/>
            <person name="Chen J."/>
            <person name="Shan C."/>
            <person name="Zhang L."/>
            <person name="Zhou Y."/>
            <person name="Wang L."/>
            <person name="Guo W."/>
            <person name="Bai Y."/>
            <person name="Ruan J."/>
            <person name="Shangguan X."/>
            <person name="Mao Y."/>
            <person name="Jiang J."/>
            <person name="Zhu Y."/>
            <person name="Lei J."/>
            <person name="Kang H."/>
            <person name="Chen S."/>
            <person name="He X."/>
            <person name="Wang R."/>
            <person name="Wang Y."/>
            <person name="Chen J."/>
            <person name="Wang L."/>
            <person name="Yu S."/>
            <person name="Wang B."/>
            <person name="Wei J."/>
            <person name="Song S."/>
            <person name="Lu X."/>
            <person name="Gao Z."/>
            <person name="Gu W."/>
            <person name="Deng X."/>
            <person name="Ma D."/>
            <person name="Wang S."/>
            <person name="Liang W."/>
            <person name="Fang L."/>
            <person name="Cai C."/>
            <person name="Zhu X."/>
            <person name="Zhou B."/>
            <person name="Zhang Y."/>
            <person name="Chen Z."/>
            <person name="Xu S."/>
            <person name="Zhu R."/>
            <person name="Wang S."/>
            <person name="Zhang T."/>
            <person name="Zhao G."/>
        </authorList>
    </citation>
    <scope>NUCLEOTIDE SEQUENCE [LARGE SCALE GENOMIC DNA]</scope>
    <source>
        <strain evidence="2">cv. Xinhai21</strain>
        <tissue evidence="1">Leaf</tissue>
    </source>
</reference>
<organism evidence="1 2">
    <name type="scientific">Gossypium barbadense</name>
    <name type="common">Sea Island cotton</name>
    <name type="synonym">Hibiscus barbadensis</name>
    <dbReference type="NCBI Taxonomy" id="3634"/>
    <lineage>
        <taxon>Eukaryota</taxon>
        <taxon>Viridiplantae</taxon>
        <taxon>Streptophyta</taxon>
        <taxon>Embryophyta</taxon>
        <taxon>Tracheophyta</taxon>
        <taxon>Spermatophyta</taxon>
        <taxon>Magnoliopsida</taxon>
        <taxon>eudicotyledons</taxon>
        <taxon>Gunneridae</taxon>
        <taxon>Pentapetalae</taxon>
        <taxon>rosids</taxon>
        <taxon>malvids</taxon>
        <taxon>Malvales</taxon>
        <taxon>Malvaceae</taxon>
        <taxon>Malvoideae</taxon>
        <taxon>Gossypium</taxon>
    </lineage>
</organism>
<evidence type="ECO:0000313" key="1">
    <source>
        <dbReference type="EMBL" id="PPS15784.1"/>
    </source>
</evidence>
<proteinExistence type="predicted"/>